<dbReference type="SUPFAM" id="SSF49899">
    <property type="entry name" value="Concanavalin A-like lectins/glucanases"/>
    <property type="match status" value="1"/>
</dbReference>
<feature type="chain" id="PRO_5038128283" description="Peptidase A4 family protein" evidence="1">
    <location>
        <begin position="25"/>
        <end position="253"/>
    </location>
</feature>
<comment type="caution">
    <text evidence="2">The sequence shown here is derived from an EMBL/GenBank/DDBJ whole genome shotgun (WGS) entry which is preliminary data.</text>
</comment>
<sequence length="253" mass="25796">MATAFAPAAAAATSAAVAGPAVHAATVNAPMHHVSGQHGSVPFFISHGGGVKHATSTSDNWSGYAANGSTYTSVSTTFVQPSVDCSQGDGYSSFWVGLDGYSSSSVEQTGTEADCSGGQASYSAWYEMYPANPVTYSNTVQPGDTITETVKYASGAYTLTLKDSTEGWTKTVTKKESGLARSSAEVIAEAPYSGGVLPLDDFGTVNFSNSTVNGSNLASTNPTGINMVSDSGTPEATISSLNGGAFSITWNSL</sequence>
<dbReference type="Pfam" id="PF01828">
    <property type="entry name" value="Peptidase_A4"/>
    <property type="match status" value="1"/>
</dbReference>
<evidence type="ECO:0008006" key="4">
    <source>
        <dbReference type="Google" id="ProtNLM"/>
    </source>
</evidence>
<dbReference type="GO" id="GO:0006508">
    <property type="term" value="P:proteolysis"/>
    <property type="evidence" value="ECO:0007669"/>
    <property type="project" value="InterPro"/>
</dbReference>
<organism evidence="2 3">
    <name type="scientific">Streptacidiphilus fuscans</name>
    <dbReference type="NCBI Taxonomy" id="2789292"/>
    <lineage>
        <taxon>Bacteria</taxon>
        <taxon>Bacillati</taxon>
        <taxon>Actinomycetota</taxon>
        <taxon>Actinomycetes</taxon>
        <taxon>Kitasatosporales</taxon>
        <taxon>Streptomycetaceae</taxon>
        <taxon>Streptacidiphilus</taxon>
    </lineage>
</organism>
<dbReference type="InterPro" id="IPR013320">
    <property type="entry name" value="ConA-like_dom_sf"/>
</dbReference>
<evidence type="ECO:0000256" key="1">
    <source>
        <dbReference type="SAM" id="SignalP"/>
    </source>
</evidence>
<dbReference type="CDD" id="cd13426">
    <property type="entry name" value="Peptidase_G1"/>
    <property type="match status" value="1"/>
</dbReference>
<feature type="signal peptide" evidence="1">
    <location>
        <begin position="1"/>
        <end position="24"/>
    </location>
</feature>
<dbReference type="Gene3D" id="2.60.120.700">
    <property type="entry name" value="Peptidase G1"/>
    <property type="match status" value="1"/>
</dbReference>
<proteinExistence type="predicted"/>
<dbReference type="InterPro" id="IPR038656">
    <property type="entry name" value="Peptidase_G1_sf"/>
</dbReference>
<evidence type="ECO:0000313" key="3">
    <source>
        <dbReference type="Proteomes" id="UP000657385"/>
    </source>
</evidence>
<keyword evidence="1" id="KW-0732">Signal</keyword>
<dbReference type="PANTHER" id="PTHR37536:SF1">
    <property type="entry name" value="ASPERGILLOPEPSIN, PUTAITVE (AFU_ORTHOLOGUE AFUA_7G01200)"/>
    <property type="match status" value="1"/>
</dbReference>
<dbReference type="EMBL" id="JADPRT010000001">
    <property type="protein sequence ID" value="MBF9066653.1"/>
    <property type="molecule type" value="Genomic_DNA"/>
</dbReference>
<accession>A0A931B277</accession>
<reference evidence="2" key="1">
    <citation type="submission" date="2020-11" db="EMBL/GenBank/DDBJ databases">
        <title>Isolation and identification of active actinomycetes.</title>
        <authorList>
            <person name="Yu B."/>
        </authorList>
    </citation>
    <scope>NUCLEOTIDE SEQUENCE</scope>
    <source>
        <strain evidence="2">NEAU-YB345</strain>
    </source>
</reference>
<gene>
    <name evidence="2" type="ORF">I2501_01205</name>
</gene>
<dbReference type="GO" id="GO:0070007">
    <property type="term" value="F:glutamic-type endopeptidase activity"/>
    <property type="evidence" value="ECO:0007669"/>
    <property type="project" value="InterPro"/>
</dbReference>
<keyword evidence="3" id="KW-1185">Reference proteome</keyword>
<dbReference type="InterPro" id="IPR000250">
    <property type="entry name" value="Peptidase_G1"/>
</dbReference>
<protein>
    <recommendedName>
        <fullName evidence="4">Peptidase A4 family protein</fullName>
    </recommendedName>
</protein>
<evidence type="ECO:0000313" key="2">
    <source>
        <dbReference type="EMBL" id="MBF9066653.1"/>
    </source>
</evidence>
<dbReference type="PANTHER" id="PTHR37536">
    <property type="entry name" value="PUTATIVE (AFU_ORTHOLOGUE AFUA_3G02970)-RELATED"/>
    <property type="match status" value="1"/>
</dbReference>
<dbReference type="AlphaFoldDB" id="A0A931B277"/>
<name>A0A931B277_9ACTN</name>
<dbReference type="Proteomes" id="UP000657385">
    <property type="component" value="Unassembled WGS sequence"/>
</dbReference>